<dbReference type="EMBL" id="BSSA01000031">
    <property type="protein sequence ID" value="GLW74114.1"/>
    <property type="molecule type" value="Genomic_DNA"/>
</dbReference>
<dbReference type="AlphaFoldDB" id="A0A9W6QDE9"/>
<evidence type="ECO:0000313" key="1">
    <source>
        <dbReference type="EMBL" id="GLW74114.1"/>
    </source>
</evidence>
<dbReference type="PANTHER" id="PTHR42305">
    <property type="entry name" value="MEMBRANE PROTEIN RV1733C-RELATED"/>
    <property type="match status" value="1"/>
</dbReference>
<proteinExistence type="predicted"/>
<dbReference type="Proteomes" id="UP001165041">
    <property type="component" value="Unassembled WGS sequence"/>
</dbReference>
<dbReference type="InterPro" id="IPR039708">
    <property type="entry name" value="MT1774/Rv1733c-like"/>
</dbReference>
<name>A0A9W6QDE9_9ACTN</name>
<gene>
    <name evidence="1" type="ORF">Kpho02_64120</name>
</gene>
<reference evidence="1" key="1">
    <citation type="submission" date="2023-02" db="EMBL/GenBank/DDBJ databases">
        <title>Kitasatospora phosalacinea NBRC 14627.</title>
        <authorList>
            <person name="Ichikawa N."/>
            <person name="Sato H."/>
            <person name="Tonouchi N."/>
        </authorList>
    </citation>
    <scope>NUCLEOTIDE SEQUENCE</scope>
    <source>
        <strain evidence="1">NBRC 14627</strain>
    </source>
</reference>
<accession>A0A9W6QDE9</accession>
<organism evidence="1 2">
    <name type="scientific">Kitasatospora phosalacinea</name>
    <dbReference type="NCBI Taxonomy" id="2065"/>
    <lineage>
        <taxon>Bacteria</taxon>
        <taxon>Bacillati</taxon>
        <taxon>Actinomycetota</taxon>
        <taxon>Actinomycetes</taxon>
        <taxon>Kitasatosporales</taxon>
        <taxon>Streptomycetaceae</taxon>
        <taxon>Kitasatospora</taxon>
    </lineage>
</organism>
<sequence length="184" mass="20084">MRAHPRQRKNPLRRGSDRVQWWLSRLLLALAVAGLPAALAVGLAVQHEQARIVRAQAAARHPVTARLTEDVAAGLDTPTVPAAVEWTTDGTPHRATVQVDSGQHAGAAVRIWLDANGTVVHRPADAGQATAAAWTAALVTATALPLAATLTWKGALYVLDRRRYARWDAEWQQVEPRWTRRQPS</sequence>
<dbReference type="PANTHER" id="PTHR42305:SF1">
    <property type="entry name" value="MEMBRANE PROTEIN RV1733C-RELATED"/>
    <property type="match status" value="1"/>
</dbReference>
<dbReference type="RefSeq" id="WP_285739726.1">
    <property type="nucleotide sequence ID" value="NZ_BSSA01000031.1"/>
</dbReference>
<comment type="caution">
    <text evidence="1">The sequence shown here is derived from an EMBL/GenBank/DDBJ whole genome shotgun (WGS) entry which is preliminary data.</text>
</comment>
<protein>
    <submittedName>
        <fullName evidence="1">Uncharacterized protein</fullName>
    </submittedName>
</protein>
<evidence type="ECO:0000313" key="2">
    <source>
        <dbReference type="Proteomes" id="UP001165041"/>
    </source>
</evidence>